<dbReference type="EMBL" id="MIGC01002102">
    <property type="protein sequence ID" value="PHJ21670.1"/>
    <property type="molecule type" value="Genomic_DNA"/>
</dbReference>
<dbReference type="VEuPathDB" id="ToxoDB:CSUI_004481"/>
<protein>
    <submittedName>
        <fullName evidence="2">Uncharacterized protein</fullName>
    </submittedName>
</protein>
<comment type="caution">
    <text evidence="2">The sequence shown here is derived from an EMBL/GenBank/DDBJ whole genome shotgun (WGS) entry which is preliminary data.</text>
</comment>
<organism evidence="2 3">
    <name type="scientific">Cystoisospora suis</name>
    <dbReference type="NCBI Taxonomy" id="483139"/>
    <lineage>
        <taxon>Eukaryota</taxon>
        <taxon>Sar</taxon>
        <taxon>Alveolata</taxon>
        <taxon>Apicomplexa</taxon>
        <taxon>Conoidasida</taxon>
        <taxon>Coccidia</taxon>
        <taxon>Eucoccidiorida</taxon>
        <taxon>Eimeriorina</taxon>
        <taxon>Sarcocystidae</taxon>
        <taxon>Cystoisospora</taxon>
    </lineage>
</organism>
<proteinExistence type="predicted"/>
<feature type="region of interest" description="Disordered" evidence="1">
    <location>
        <begin position="80"/>
        <end position="121"/>
    </location>
</feature>
<evidence type="ECO:0000256" key="1">
    <source>
        <dbReference type="SAM" id="MobiDB-lite"/>
    </source>
</evidence>
<dbReference type="Proteomes" id="UP000221165">
    <property type="component" value="Unassembled WGS sequence"/>
</dbReference>
<feature type="compositionally biased region" description="Low complexity" evidence="1">
    <location>
        <begin position="80"/>
        <end position="101"/>
    </location>
</feature>
<sequence>MMANIRNPPFSYFSTSPSSSSFISPRPSSSFAFLFFSLTLHLLLDHPNHIAARQILLSSSSSSSPPTAFVHITPRVYSSVSSSSSSSLLDSNLSPSSLSSSRHQRNERGRNSHVEVFSSSL</sequence>
<accession>A0A2C6KMG8</accession>
<dbReference type="AlphaFoldDB" id="A0A2C6KMG8"/>
<dbReference type="RefSeq" id="XP_067923350.1">
    <property type="nucleotide sequence ID" value="XM_068064672.1"/>
</dbReference>
<evidence type="ECO:0000313" key="2">
    <source>
        <dbReference type="EMBL" id="PHJ21670.1"/>
    </source>
</evidence>
<feature type="non-terminal residue" evidence="2">
    <location>
        <position position="121"/>
    </location>
</feature>
<dbReference type="GeneID" id="94427883"/>
<keyword evidence="3" id="KW-1185">Reference proteome</keyword>
<reference evidence="2 3" key="1">
    <citation type="journal article" date="2017" name="Int. J. Parasitol.">
        <title>The genome of the protozoan parasite Cystoisospora suis and a reverse vaccinology approach to identify vaccine candidates.</title>
        <authorList>
            <person name="Palmieri N."/>
            <person name="Shrestha A."/>
            <person name="Ruttkowski B."/>
            <person name="Beck T."/>
            <person name="Vogl C."/>
            <person name="Tomley F."/>
            <person name="Blake D.P."/>
            <person name="Joachim A."/>
        </authorList>
    </citation>
    <scope>NUCLEOTIDE SEQUENCE [LARGE SCALE GENOMIC DNA]</scope>
    <source>
        <strain evidence="2 3">Wien I</strain>
    </source>
</reference>
<name>A0A2C6KMG8_9APIC</name>
<feature type="compositionally biased region" description="Basic and acidic residues" evidence="1">
    <location>
        <begin position="104"/>
        <end position="113"/>
    </location>
</feature>
<gene>
    <name evidence="2" type="ORF">CSUI_004481</name>
</gene>
<evidence type="ECO:0000313" key="3">
    <source>
        <dbReference type="Proteomes" id="UP000221165"/>
    </source>
</evidence>